<dbReference type="OrthoDB" id="264354at2759"/>
<dbReference type="SUPFAM" id="SSF52954">
    <property type="entry name" value="Class II aaRS ABD-related"/>
    <property type="match status" value="1"/>
</dbReference>
<dbReference type="PANTHER" id="PTHR22734">
    <property type="entry name" value="U3 SMALL NUCLEOLAR RIBONUCLEOPROTEIN PROTEIN IMP4"/>
    <property type="match status" value="1"/>
</dbReference>
<proteinExistence type="predicted"/>
<accession>A0A4P9Z1B7</accession>
<sequence length="296" mass="35054">MEEVAQPNLSNIKNKQKRQELFAKFIQKRAKKQRDERLRRKREEKVDPSKAEERRANNVPKTLESTREYDETVVTENDDEVAMDEATDEFATYFNGQPPKVLITTSKYVAKPTYTFAEELLSIFPNSEFVRRKAKYEIKQMVEFCKNRNYTDLMIINEDKKVPNALTLIHLPDGPTAYFKLTSIQGHNSIHNHGRITSHHPELILNNFNTRLGHTVGRMFAALFPQRPEFEGRQVCTFHNQRDFIFFRRHRYMFRSGKRADLQEIGPRFTLKLKWLQKGTFDKEQGQREWEHKVMG</sequence>
<dbReference type="InterPro" id="IPR044281">
    <property type="entry name" value="IMP4/RPF1"/>
</dbReference>
<evidence type="ECO:0000256" key="1">
    <source>
        <dbReference type="SAM" id="MobiDB-lite"/>
    </source>
</evidence>
<dbReference type="Gene3D" id="3.40.50.10480">
    <property type="entry name" value="Probable brix-domain ribosomal biogenesis protein"/>
    <property type="match status" value="1"/>
</dbReference>
<keyword evidence="4" id="KW-1185">Reference proteome</keyword>
<dbReference type="Pfam" id="PF04427">
    <property type="entry name" value="Brix"/>
    <property type="match status" value="1"/>
</dbReference>
<protein>
    <submittedName>
        <fullName evidence="3">Anticodon-binding protein</fullName>
    </submittedName>
</protein>
<evidence type="ECO:0000259" key="2">
    <source>
        <dbReference type="PROSITE" id="PS50833"/>
    </source>
</evidence>
<dbReference type="GO" id="GO:0042134">
    <property type="term" value="F:rRNA primary transcript binding"/>
    <property type="evidence" value="ECO:0007669"/>
    <property type="project" value="InterPro"/>
</dbReference>
<dbReference type="AlphaFoldDB" id="A0A4P9Z1B7"/>
<dbReference type="GO" id="GO:0005730">
    <property type="term" value="C:nucleolus"/>
    <property type="evidence" value="ECO:0007669"/>
    <property type="project" value="TreeGrafter"/>
</dbReference>
<dbReference type="PANTHER" id="PTHR22734:SF3">
    <property type="entry name" value="RIBOSOME PRODUCTION FACTOR 1"/>
    <property type="match status" value="1"/>
</dbReference>
<feature type="compositionally biased region" description="Basic and acidic residues" evidence="1">
    <location>
        <begin position="33"/>
        <end position="56"/>
    </location>
</feature>
<feature type="region of interest" description="Disordered" evidence="1">
    <location>
        <begin position="29"/>
        <end position="61"/>
    </location>
</feature>
<dbReference type="SMART" id="SM00879">
    <property type="entry name" value="Brix"/>
    <property type="match status" value="1"/>
</dbReference>
<dbReference type="PROSITE" id="PS50833">
    <property type="entry name" value="BRIX"/>
    <property type="match status" value="1"/>
</dbReference>
<dbReference type="EMBL" id="KZ989517">
    <property type="protein sequence ID" value="RKP26095.1"/>
    <property type="molecule type" value="Genomic_DNA"/>
</dbReference>
<gene>
    <name evidence="3" type="ORF">SYNPS1DRAFT_28199</name>
</gene>
<organism evidence="3 4">
    <name type="scientific">Syncephalis pseudoplumigaleata</name>
    <dbReference type="NCBI Taxonomy" id="1712513"/>
    <lineage>
        <taxon>Eukaryota</taxon>
        <taxon>Fungi</taxon>
        <taxon>Fungi incertae sedis</taxon>
        <taxon>Zoopagomycota</taxon>
        <taxon>Zoopagomycotina</taxon>
        <taxon>Zoopagomycetes</taxon>
        <taxon>Zoopagales</taxon>
        <taxon>Piptocephalidaceae</taxon>
        <taxon>Syncephalis</taxon>
    </lineage>
</organism>
<dbReference type="FunFam" id="3.40.50.10480:FF:000002">
    <property type="entry name" value="Ribosome production factor 1"/>
    <property type="match status" value="1"/>
</dbReference>
<name>A0A4P9Z1B7_9FUNG</name>
<evidence type="ECO:0000313" key="4">
    <source>
        <dbReference type="Proteomes" id="UP000278143"/>
    </source>
</evidence>
<dbReference type="Proteomes" id="UP000278143">
    <property type="component" value="Unassembled WGS sequence"/>
</dbReference>
<feature type="domain" description="Brix" evidence="2">
    <location>
        <begin position="99"/>
        <end position="282"/>
    </location>
</feature>
<reference evidence="4" key="1">
    <citation type="journal article" date="2018" name="Nat. Microbiol.">
        <title>Leveraging single-cell genomics to expand the fungal tree of life.</title>
        <authorList>
            <person name="Ahrendt S.R."/>
            <person name="Quandt C.A."/>
            <person name="Ciobanu D."/>
            <person name="Clum A."/>
            <person name="Salamov A."/>
            <person name="Andreopoulos B."/>
            <person name="Cheng J.F."/>
            <person name="Woyke T."/>
            <person name="Pelin A."/>
            <person name="Henrissat B."/>
            <person name="Reynolds N.K."/>
            <person name="Benny G.L."/>
            <person name="Smith M.E."/>
            <person name="James T.Y."/>
            <person name="Grigoriev I.V."/>
        </authorList>
    </citation>
    <scope>NUCLEOTIDE SEQUENCE [LARGE SCALE GENOMIC DNA]</scope>
    <source>
        <strain evidence="4">Benny S71-1</strain>
    </source>
</reference>
<dbReference type="GO" id="GO:0000460">
    <property type="term" value="P:maturation of 5.8S rRNA"/>
    <property type="evidence" value="ECO:0007669"/>
    <property type="project" value="TreeGrafter"/>
</dbReference>
<evidence type="ECO:0000313" key="3">
    <source>
        <dbReference type="EMBL" id="RKP26095.1"/>
    </source>
</evidence>
<dbReference type="GO" id="GO:0030687">
    <property type="term" value="C:preribosome, large subunit precursor"/>
    <property type="evidence" value="ECO:0007669"/>
    <property type="project" value="TreeGrafter"/>
</dbReference>
<dbReference type="GO" id="GO:0000470">
    <property type="term" value="P:maturation of LSU-rRNA"/>
    <property type="evidence" value="ECO:0007669"/>
    <property type="project" value="TreeGrafter"/>
</dbReference>
<dbReference type="InterPro" id="IPR007109">
    <property type="entry name" value="Brix"/>
</dbReference>